<dbReference type="InterPro" id="IPR022226">
    <property type="entry name" value="DUF3752"/>
</dbReference>
<gene>
    <name evidence="3" type="ORF">BBA_00295</name>
</gene>
<accession>J4WLR1</accession>
<dbReference type="InParanoid" id="J4WLR1"/>
<dbReference type="InterPro" id="IPR046331">
    <property type="entry name" value="GPAM1-like"/>
</dbReference>
<keyword evidence="4" id="KW-1185">Reference proteome</keyword>
<dbReference type="PANTHER" id="PTHR46370">
    <property type="entry name" value="GPALPP MOTIFS-CONTAINING PROTEIN 1"/>
    <property type="match status" value="1"/>
</dbReference>
<feature type="region of interest" description="Disordered" evidence="1">
    <location>
        <begin position="35"/>
        <end position="299"/>
    </location>
</feature>
<evidence type="ECO:0000259" key="2">
    <source>
        <dbReference type="Pfam" id="PF12572"/>
    </source>
</evidence>
<proteinExistence type="predicted"/>
<dbReference type="Pfam" id="PF12572">
    <property type="entry name" value="DUF3752"/>
    <property type="match status" value="1"/>
</dbReference>
<feature type="compositionally biased region" description="Low complexity" evidence="1">
    <location>
        <begin position="83"/>
        <end position="93"/>
    </location>
</feature>
<dbReference type="Proteomes" id="UP000002762">
    <property type="component" value="Unassembled WGS sequence"/>
</dbReference>
<dbReference type="RefSeq" id="XP_008593614.1">
    <property type="nucleotide sequence ID" value="XM_008595392.1"/>
</dbReference>
<organism evidence="3 4">
    <name type="scientific">Beauveria bassiana (strain ARSEF 2860)</name>
    <name type="common">White muscardine disease fungus</name>
    <name type="synonym">Tritirachium shiotae</name>
    <dbReference type="NCBI Taxonomy" id="655819"/>
    <lineage>
        <taxon>Eukaryota</taxon>
        <taxon>Fungi</taxon>
        <taxon>Dikarya</taxon>
        <taxon>Ascomycota</taxon>
        <taxon>Pezizomycotina</taxon>
        <taxon>Sordariomycetes</taxon>
        <taxon>Hypocreomycetidae</taxon>
        <taxon>Hypocreales</taxon>
        <taxon>Cordycipitaceae</taxon>
        <taxon>Beauveria</taxon>
    </lineage>
</organism>
<evidence type="ECO:0000313" key="3">
    <source>
        <dbReference type="EMBL" id="EJP70665.1"/>
    </source>
</evidence>
<evidence type="ECO:0000256" key="1">
    <source>
        <dbReference type="SAM" id="MobiDB-lite"/>
    </source>
</evidence>
<sequence>MVAYTYLSYVYTYLALTFPNSQPTTTHLYMPIMSSIGPQLPSQPSTKRKHSAEPDDDHGAASSSSKHARRNADEINLDDDDASSSSSSSSSDDYGPRAPAAAPIDSKPSLGPSLPPPTPSTRNQDEIDLDDSASSSSHTGPAPPPPPPSHATAATAQPIPASSDSDSDSDDYGPALPSASNTRRGPIGPTLPPTTDPSAPTRDEWMLAPPVNTGYTERDPTKLKARKFTSSKPGRGGGGPAPSSSSGSGLAAIWTETPEEKLKRLQDAVLGRSDASGQSAEAAAAATARTRDEDERNSKVAAAIAAHRGRSLYDEHQAIKNGGGGGSGKHKKTRKGGEEEDDPSKRAFDREKDMALGSKIGTAQRRELVAKSANFGGRFQKGSFL</sequence>
<name>J4WLR1_BEAB2</name>
<dbReference type="PANTHER" id="PTHR46370:SF1">
    <property type="entry name" value="GPALPP MOTIFS-CONTAINING PROTEIN 1"/>
    <property type="match status" value="1"/>
</dbReference>
<protein>
    <recommendedName>
        <fullName evidence="2">DUF3752 domain-containing protein</fullName>
    </recommendedName>
</protein>
<dbReference type="OrthoDB" id="73491at2759"/>
<dbReference type="EMBL" id="JH725150">
    <property type="protein sequence ID" value="EJP70665.1"/>
    <property type="molecule type" value="Genomic_DNA"/>
</dbReference>
<reference evidence="3 4" key="1">
    <citation type="journal article" date="2012" name="Sci. Rep.">
        <title>Genomic perspectives on the evolution of fungal entomopathogenicity in Beauveria bassiana.</title>
        <authorList>
            <person name="Xiao G."/>
            <person name="Ying S.H."/>
            <person name="Zheng P."/>
            <person name="Wang Z.L."/>
            <person name="Zhang S."/>
            <person name="Xie X.Q."/>
            <person name="Shang Y."/>
            <person name="St Leger R.J."/>
            <person name="Zhao G.P."/>
            <person name="Wang C."/>
            <person name="Feng M.G."/>
        </authorList>
    </citation>
    <scope>NUCLEOTIDE SEQUENCE [LARGE SCALE GENOMIC DNA]</scope>
    <source>
        <strain evidence="3 4">ARSEF 2860</strain>
    </source>
</reference>
<dbReference type="AlphaFoldDB" id="J4WLR1"/>
<feature type="region of interest" description="Disordered" evidence="1">
    <location>
        <begin position="312"/>
        <end position="354"/>
    </location>
</feature>
<dbReference type="GeneID" id="19883307"/>
<feature type="compositionally biased region" description="Polar residues" evidence="1">
    <location>
        <begin position="36"/>
        <end position="45"/>
    </location>
</feature>
<feature type="domain" description="DUF3752" evidence="2">
    <location>
        <begin position="209"/>
        <end position="380"/>
    </location>
</feature>
<feature type="compositionally biased region" description="Basic and acidic residues" evidence="1">
    <location>
        <begin position="289"/>
        <end position="298"/>
    </location>
</feature>
<evidence type="ECO:0000313" key="4">
    <source>
        <dbReference type="Proteomes" id="UP000002762"/>
    </source>
</evidence>
<feature type="compositionally biased region" description="Basic and acidic residues" evidence="1">
    <location>
        <begin position="343"/>
        <end position="354"/>
    </location>
</feature>
<dbReference type="HOGENOM" id="CLU_067132_0_0_1"/>